<dbReference type="EMBL" id="JAELYA010000010">
    <property type="protein sequence ID" value="MBO3277954.1"/>
    <property type="molecule type" value="Genomic_DNA"/>
</dbReference>
<sequence>MWQLDYPWLLLLLPLPLLGYRWLPAYREARSAIRVPFFTGISRAIGGKPERDGLRGSRAQLLLNMLVWGLVLIACARPVWIEKPIEKRQPVRDIMLAIDISQSMETPDFANSAGQRVDRLRAVKEVVHDFIVRRKDDRLGLIVFGSNAFPQAPLTLDHASLGLLLDEVGIGMAGPNTAIGDAIGLAVKLLDQAKEKDKLVILLTDGNDTGSAIPPQHAAELAHRHGVTVHTIGIGDVQASGEAKVDLDVLREIALNTGGRFFRAEDRRTLEQVYAALDELTAHEVQTLSHQPRRELFWLPLGGALGLLALYHLFSLLLARLRMRRVEEA</sequence>
<dbReference type="CDD" id="cd01467">
    <property type="entry name" value="vWA_BatA_type"/>
    <property type="match status" value="1"/>
</dbReference>
<keyword evidence="1" id="KW-1133">Transmembrane helix</keyword>
<keyword evidence="4" id="KW-1185">Reference proteome</keyword>
<accession>A0ABS3TW94</accession>
<name>A0ABS3TW94_9PSED</name>
<dbReference type="InterPro" id="IPR002035">
    <property type="entry name" value="VWF_A"/>
</dbReference>
<dbReference type="InterPro" id="IPR033881">
    <property type="entry name" value="vWA_BatA_type"/>
</dbReference>
<dbReference type="PANTHER" id="PTHR22550:SF18">
    <property type="entry name" value="VWFA DOMAIN-CONTAINING PROTEIN"/>
    <property type="match status" value="1"/>
</dbReference>
<dbReference type="Gene3D" id="3.40.50.410">
    <property type="entry name" value="von Willebrand factor, type A domain"/>
    <property type="match status" value="1"/>
</dbReference>
<evidence type="ECO:0000313" key="3">
    <source>
        <dbReference type="EMBL" id="MBO3277954.1"/>
    </source>
</evidence>
<proteinExistence type="predicted"/>
<comment type="caution">
    <text evidence="3">The sequence shown here is derived from an EMBL/GenBank/DDBJ whole genome shotgun (WGS) entry which is preliminary data.</text>
</comment>
<dbReference type="SUPFAM" id="SSF53300">
    <property type="entry name" value="vWA-like"/>
    <property type="match status" value="1"/>
</dbReference>
<dbReference type="PANTHER" id="PTHR22550">
    <property type="entry name" value="SPORE GERMINATION PROTEIN"/>
    <property type="match status" value="1"/>
</dbReference>
<feature type="transmembrane region" description="Helical" evidence="1">
    <location>
        <begin position="296"/>
        <end position="319"/>
    </location>
</feature>
<reference evidence="3 4" key="1">
    <citation type="submission" date="2020-12" db="EMBL/GenBank/DDBJ databases">
        <title>Pseudomonas schmalbachii sp. nov. isolated from millipede gut.</title>
        <authorList>
            <person name="Shelomi M."/>
        </authorList>
    </citation>
    <scope>NUCLEOTIDE SEQUENCE [LARGE SCALE GENOMIC DNA]</scope>
    <source>
        <strain evidence="3 4">Milli4</strain>
    </source>
</reference>
<evidence type="ECO:0000256" key="1">
    <source>
        <dbReference type="SAM" id="Phobius"/>
    </source>
</evidence>
<evidence type="ECO:0000313" key="4">
    <source>
        <dbReference type="Proteomes" id="UP000669060"/>
    </source>
</evidence>
<dbReference type="Proteomes" id="UP000669060">
    <property type="component" value="Unassembled WGS sequence"/>
</dbReference>
<dbReference type="InterPro" id="IPR036465">
    <property type="entry name" value="vWFA_dom_sf"/>
</dbReference>
<dbReference type="RefSeq" id="WP_208316341.1">
    <property type="nucleotide sequence ID" value="NZ_JAELYA010000010.1"/>
</dbReference>
<dbReference type="PROSITE" id="PS50234">
    <property type="entry name" value="VWFA"/>
    <property type="match status" value="1"/>
</dbReference>
<feature type="domain" description="VWFA" evidence="2">
    <location>
        <begin position="93"/>
        <end position="277"/>
    </location>
</feature>
<keyword evidence="1" id="KW-0812">Transmembrane</keyword>
<protein>
    <submittedName>
        <fullName evidence="3">VWA domain-containing protein</fullName>
    </submittedName>
</protein>
<organism evidence="3 4">
    <name type="scientific">Pseudomonas schmalbachii</name>
    <dbReference type="NCBI Taxonomy" id="2816993"/>
    <lineage>
        <taxon>Bacteria</taxon>
        <taxon>Pseudomonadati</taxon>
        <taxon>Pseudomonadota</taxon>
        <taxon>Gammaproteobacteria</taxon>
        <taxon>Pseudomonadales</taxon>
        <taxon>Pseudomonadaceae</taxon>
        <taxon>Pseudomonas</taxon>
    </lineage>
</organism>
<dbReference type="InterPro" id="IPR050768">
    <property type="entry name" value="UPF0353/GerABKA_families"/>
</dbReference>
<evidence type="ECO:0000259" key="2">
    <source>
        <dbReference type="PROSITE" id="PS50234"/>
    </source>
</evidence>
<dbReference type="SMART" id="SM00327">
    <property type="entry name" value="VWA"/>
    <property type="match status" value="1"/>
</dbReference>
<gene>
    <name evidence="3" type="ORF">JFY56_22285</name>
</gene>
<keyword evidence="1" id="KW-0472">Membrane</keyword>
<dbReference type="Pfam" id="PF00092">
    <property type="entry name" value="VWA"/>
    <property type="match status" value="1"/>
</dbReference>